<organism evidence="9 10">
    <name type="scientific">Reticulomyxa filosa</name>
    <dbReference type="NCBI Taxonomy" id="46433"/>
    <lineage>
        <taxon>Eukaryota</taxon>
        <taxon>Sar</taxon>
        <taxon>Rhizaria</taxon>
        <taxon>Retaria</taxon>
        <taxon>Foraminifera</taxon>
        <taxon>Monothalamids</taxon>
        <taxon>Reticulomyxidae</taxon>
        <taxon>Reticulomyxa</taxon>
    </lineage>
</organism>
<evidence type="ECO:0000256" key="4">
    <source>
        <dbReference type="ARBA" id="ARBA00022741"/>
    </source>
</evidence>
<dbReference type="OrthoDB" id="4199794at2759"/>
<dbReference type="Gene3D" id="1.10.8.60">
    <property type="match status" value="1"/>
</dbReference>
<dbReference type="GO" id="GO:0006281">
    <property type="term" value="P:DNA repair"/>
    <property type="evidence" value="ECO:0007669"/>
    <property type="project" value="TreeGrafter"/>
</dbReference>
<sequence length="396" mass="44833">MRMKRNQVLNFFVLINRKVYSTHSWSVRTKLVLLCIKVQLEMPWLEKYRPRVLKDVVGNEETISRLKVIAKNGNMPNLLISGPPGTGKTTSIHCLAFELLGQHYKQGVLELNASDDRGIDVVRNKIKMFAQQKITLPPGRHKIIILDEADRQMQFKKILIYTISMTPAAQQALRRTMELYSNTTRFALACNISSKIIEPVQSRCAILRYTRLTDQQILQRILEILKEENVQSYTNGGLEALLFVSDGDMRNGINGLQATYAGFKTITAENVYKVCDVPHPKAMATILDHCKDGDVINAINCVQHLLAQGHSTLDFISTLFRVTKTHKMDDNLRLKWIRVLFLFVVLGFFLIKAHNGTLQEMGFIHARIADGLDSPLQLTGLIGKMCLAKEGKLQDA</sequence>
<keyword evidence="5" id="KW-0067">ATP-binding</keyword>
<keyword evidence="3" id="KW-0235">DNA replication</keyword>
<dbReference type="GO" id="GO:0003677">
    <property type="term" value="F:DNA binding"/>
    <property type="evidence" value="ECO:0007669"/>
    <property type="project" value="InterPro"/>
</dbReference>
<evidence type="ECO:0000259" key="8">
    <source>
        <dbReference type="SMART" id="SM00382"/>
    </source>
</evidence>
<dbReference type="OMA" id="SCNYSSQ"/>
<dbReference type="EMBL" id="ASPP01005030">
    <property type="protein sequence ID" value="ETO31280.1"/>
    <property type="molecule type" value="Genomic_DNA"/>
</dbReference>
<keyword evidence="7" id="KW-0812">Transmembrane</keyword>
<protein>
    <recommendedName>
        <fullName evidence="8">AAA+ ATPase domain-containing protein</fullName>
    </recommendedName>
</protein>
<dbReference type="GO" id="GO:0003689">
    <property type="term" value="F:DNA clamp loader activity"/>
    <property type="evidence" value="ECO:0007669"/>
    <property type="project" value="TreeGrafter"/>
</dbReference>
<dbReference type="InterPro" id="IPR003959">
    <property type="entry name" value="ATPase_AAA_core"/>
</dbReference>
<keyword evidence="7" id="KW-0472">Membrane</keyword>
<keyword evidence="4" id="KW-0547">Nucleotide-binding</keyword>
<dbReference type="Gene3D" id="1.20.272.10">
    <property type="match status" value="1"/>
</dbReference>
<keyword evidence="7" id="KW-1133">Transmembrane helix</keyword>
<dbReference type="InterPro" id="IPR003593">
    <property type="entry name" value="AAA+_ATPase"/>
</dbReference>
<evidence type="ECO:0000256" key="7">
    <source>
        <dbReference type="SAM" id="Phobius"/>
    </source>
</evidence>
<dbReference type="InterPro" id="IPR027417">
    <property type="entry name" value="P-loop_NTPase"/>
</dbReference>
<dbReference type="GO" id="GO:0016887">
    <property type="term" value="F:ATP hydrolysis activity"/>
    <property type="evidence" value="ECO:0007669"/>
    <property type="project" value="InterPro"/>
</dbReference>
<dbReference type="Gene3D" id="3.40.50.300">
    <property type="entry name" value="P-loop containing nucleotide triphosphate hydrolases"/>
    <property type="match status" value="1"/>
</dbReference>
<dbReference type="CDD" id="cd18140">
    <property type="entry name" value="HLD_clamp_RFC"/>
    <property type="match status" value="1"/>
</dbReference>
<keyword evidence="6" id="KW-0539">Nucleus</keyword>
<dbReference type="FunFam" id="1.10.8.60:FF:000012">
    <property type="entry name" value="Replication factor C subunit 4"/>
    <property type="match status" value="1"/>
</dbReference>
<comment type="subcellular location">
    <subcellularLocation>
        <location evidence="1">Nucleus</location>
    </subcellularLocation>
</comment>
<dbReference type="NCBIfam" id="NF001679">
    <property type="entry name" value="PRK00440.1"/>
    <property type="match status" value="1"/>
</dbReference>
<dbReference type="InterPro" id="IPR008921">
    <property type="entry name" value="DNA_pol3_clamp-load_cplx_C"/>
</dbReference>
<dbReference type="PANTHER" id="PTHR11669">
    <property type="entry name" value="REPLICATION FACTOR C / DNA POLYMERASE III GAMMA-TAU SUBUNIT"/>
    <property type="match status" value="1"/>
</dbReference>
<evidence type="ECO:0000256" key="2">
    <source>
        <dbReference type="ARBA" id="ARBA00005378"/>
    </source>
</evidence>
<feature type="domain" description="AAA+ ATPase" evidence="8">
    <location>
        <begin position="74"/>
        <end position="222"/>
    </location>
</feature>
<dbReference type="InterPro" id="IPR013748">
    <property type="entry name" value="Rep_factorC_C"/>
</dbReference>
<dbReference type="GO" id="GO:0005634">
    <property type="term" value="C:nucleus"/>
    <property type="evidence" value="ECO:0007669"/>
    <property type="project" value="UniProtKB-SubCell"/>
</dbReference>
<dbReference type="SUPFAM" id="SSF52540">
    <property type="entry name" value="P-loop containing nucleoside triphosphate hydrolases"/>
    <property type="match status" value="1"/>
</dbReference>
<comment type="caution">
    <text evidence="9">The sequence shown here is derived from an EMBL/GenBank/DDBJ whole genome shotgun (WGS) entry which is preliminary data.</text>
</comment>
<name>X6NY82_RETFI</name>
<keyword evidence="10" id="KW-1185">Reference proteome</keyword>
<dbReference type="Proteomes" id="UP000023152">
    <property type="component" value="Unassembled WGS sequence"/>
</dbReference>
<evidence type="ECO:0000313" key="10">
    <source>
        <dbReference type="Proteomes" id="UP000023152"/>
    </source>
</evidence>
<dbReference type="InterPro" id="IPR050238">
    <property type="entry name" value="DNA_Rep/Repair_Clamp_Loader"/>
</dbReference>
<evidence type="ECO:0000256" key="1">
    <source>
        <dbReference type="ARBA" id="ARBA00004123"/>
    </source>
</evidence>
<evidence type="ECO:0000256" key="5">
    <source>
        <dbReference type="ARBA" id="ARBA00022840"/>
    </source>
</evidence>
<dbReference type="InterPro" id="IPR047854">
    <property type="entry name" value="RFC_lid"/>
</dbReference>
<evidence type="ECO:0000313" key="9">
    <source>
        <dbReference type="EMBL" id="ETO31280.1"/>
    </source>
</evidence>
<evidence type="ECO:0000256" key="6">
    <source>
        <dbReference type="ARBA" id="ARBA00023242"/>
    </source>
</evidence>
<comment type="similarity">
    <text evidence="2">Belongs to the activator 1 small subunits family.</text>
</comment>
<dbReference type="GO" id="GO:0005663">
    <property type="term" value="C:DNA replication factor C complex"/>
    <property type="evidence" value="ECO:0007669"/>
    <property type="project" value="TreeGrafter"/>
</dbReference>
<dbReference type="SMART" id="SM00382">
    <property type="entry name" value="AAA"/>
    <property type="match status" value="1"/>
</dbReference>
<dbReference type="GO" id="GO:0005524">
    <property type="term" value="F:ATP binding"/>
    <property type="evidence" value="ECO:0007669"/>
    <property type="project" value="UniProtKB-KW"/>
</dbReference>
<dbReference type="GO" id="GO:0006261">
    <property type="term" value="P:DNA-templated DNA replication"/>
    <property type="evidence" value="ECO:0007669"/>
    <property type="project" value="TreeGrafter"/>
</dbReference>
<dbReference type="Pfam" id="PF00004">
    <property type="entry name" value="AAA"/>
    <property type="match status" value="1"/>
</dbReference>
<dbReference type="AlphaFoldDB" id="X6NY82"/>
<proteinExistence type="inferred from homology"/>
<evidence type="ECO:0000256" key="3">
    <source>
        <dbReference type="ARBA" id="ARBA00022705"/>
    </source>
</evidence>
<dbReference type="PANTHER" id="PTHR11669:SF5">
    <property type="entry name" value="REPLICATION FACTOR C SUBUNIT 2"/>
    <property type="match status" value="1"/>
</dbReference>
<accession>X6NY82</accession>
<dbReference type="CDD" id="cd00009">
    <property type="entry name" value="AAA"/>
    <property type="match status" value="1"/>
</dbReference>
<reference evidence="9 10" key="1">
    <citation type="journal article" date="2013" name="Curr. Biol.">
        <title>The Genome of the Foraminiferan Reticulomyxa filosa.</title>
        <authorList>
            <person name="Glockner G."/>
            <person name="Hulsmann N."/>
            <person name="Schleicher M."/>
            <person name="Noegel A.A."/>
            <person name="Eichinger L."/>
            <person name="Gallinger C."/>
            <person name="Pawlowski J."/>
            <person name="Sierra R."/>
            <person name="Euteneuer U."/>
            <person name="Pillet L."/>
            <person name="Moustafa A."/>
            <person name="Platzer M."/>
            <person name="Groth M."/>
            <person name="Szafranski K."/>
            <person name="Schliwa M."/>
        </authorList>
    </citation>
    <scope>NUCLEOTIDE SEQUENCE [LARGE SCALE GENOMIC DNA]</scope>
</reference>
<dbReference type="FunFam" id="3.40.50.300:FF:000107">
    <property type="entry name" value="Replication factor C subunit 4"/>
    <property type="match status" value="1"/>
</dbReference>
<dbReference type="SUPFAM" id="SSF48019">
    <property type="entry name" value="post-AAA+ oligomerization domain-like"/>
    <property type="match status" value="1"/>
</dbReference>
<dbReference type="Pfam" id="PF08542">
    <property type="entry name" value="Rep_fac_C"/>
    <property type="match status" value="1"/>
</dbReference>
<feature type="transmembrane region" description="Helical" evidence="7">
    <location>
        <begin position="336"/>
        <end position="353"/>
    </location>
</feature>
<gene>
    <name evidence="9" type="ORF">RFI_05838</name>
</gene>